<feature type="region of interest" description="Disordered" evidence="7">
    <location>
        <begin position="106"/>
        <end position="155"/>
    </location>
</feature>
<evidence type="ECO:0000313" key="9">
    <source>
        <dbReference type="EMBL" id="ODN78711.1"/>
    </source>
</evidence>
<evidence type="ECO:0008006" key="11">
    <source>
        <dbReference type="Google" id="ProtNLM"/>
    </source>
</evidence>
<keyword evidence="6 8" id="KW-0472">Membrane</keyword>
<evidence type="ECO:0000256" key="8">
    <source>
        <dbReference type="SAM" id="Phobius"/>
    </source>
</evidence>
<proteinExistence type="predicted"/>
<keyword evidence="3 8" id="KW-0812">Transmembrane</keyword>
<evidence type="ECO:0000256" key="7">
    <source>
        <dbReference type="SAM" id="MobiDB-lite"/>
    </source>
</evidence>
<evidence type="ECO:0000256" key="3">
    <source>
        <dbReference type="ARBA" id="ARBA00022692"/>
    </source>
</evidence>
<evidence type="ECO:0000256" key="5">
    <source>
        <dbReference type="ARBA" id="ARBA00023034"/>
    </source>
</evidence>
<dbReference type="InterPro" id="IPR045891">
    <property type="entry name" value="ZIP9"/>
</dbReference>
<feature type="transmembrane region" description="Helical" evidence="8">
    <location>
        <begin position="332"/>
        <end position="349"/>
    </location>
</feature>
<protein>
    <recommendedName>
        <fullName evidence="11">Solute carrier family 39 (Zinc transporter), member 9</fullName>
    </recommendedName>
</protein>
<comment type="subcellular location">
    <subcellularLocation>
        <location evidence="1">Endomembrane system</location>
        <topology evidence="1">Multi-pass membrane protein</topology>
    </subcellularLocation>
    <subcellularLocation>
        <location evidence="2">Golgi apparatus membrane</location>
    </subcellularLocation>
</comment>
<keyword evidence="4 8" id="KW-1133">Transmembrane helix</keyword>
<dbReference type="PANTHER" id="PTHR16133">
    <property type="entry name" value="SOLUTE CARRIER FAMILY 39 ZINC TRANSPORTER , MEMBER 9-RELATED"/>
    <property type="match status" value="1"/>
</dbReference>
<feature type="transmembrane region" description="Helical" evidence="8">
    <location>
        <begin position="6"/>
        <end position="26"/>
    </location>
</feature>
<feature type="transmembrane region" description="Helical" evidence="8">
    <location>
        <begin position="234"/>
        <end position="255"/>
    </location>
</feature>
<keyword evidence="5" id="KW-0333">Golgi apparatus</keyword>
<feature type="region of interest" description="Disordered" evidence="7">
    <location>
        <begin position="300"/>
        <end position="323"/>
    </location>
</feature>
<feature type="transmembrane region" description="Helical" evidence="8">
    <location>
        <begin position="77"/>
        <end position="96"/>
    </location>
</feature>
<feature type="transmembrane region" description="Helical" evidence="8">
    <location>
        <begin position="270"/>
        <end position="292"/>
    </location>
</feature>
<dbReference type="Proteomes" id="UP000094065">
    <property type="component" value="Unassembled WGS sequence"/>
</dbReference>
<dbReference type="Pfam" id="PF02535">
    <property type="entry name" value="Zip"/>
    <property type="match status" value="1"/>
</dbReference>
<sequence length="354" mass="36427">MPIATLLVQSGCMFAASFIVGSLPLWFKSATSGQRLQIVSVLGMGLLVGAALTIIIPEGVSTLYAALPQDGHDGNESAIHATGVSLLAGFSLMLLIESLIPHPPSPPPQATDFTYESPPSSPASSEPTPRPSAQHLNSSTPMISKPKRMSVDDSASEGAATVSAVHGLNATLGLVIHGAADGIALGASSLASSNSSLGLVVFLAVLIHKGPTALGLTTTLLSLSLPLSSIRRRLMIFSCAAPAGAIATFLLVSAFGSRSLGGSRNGGDPLGWWTGIALLFSGGSFLYVATVIQPISSATDSHAHSHSHHHPESGHGPEPSVEDRTLGKYQRTALLMGGMILPVFLSLFVEHSHS</sequence>
<evidence type="ECO:0000313" key="10">
    <source>
        <dbReference type="Proteomes" id="UP000094065"/>
    </source>
</evidence>
<keyword evidence="10" id="KW-1185">Reference proteome</keyword>
<accession>A0A1E3HTC7</accession>
<dbReference type="GO" id="GO:0000139">
    <property type="term" value="C:Golgi membrane"/>
    <property type="evidence" value="ECO:0007669"/>
    <property type="project" value="UniProtKB-SubCell"/>
</dbReference>
<dbReference type="InterPro" id="IPR003689">
    <property type="entry name" value="ZIP"/>
</dbReference>
<gene>
    <name evidence="9" type="ORF">L202_04282</name>
</gene>
<dbReference type="AlphaFoldDB" id="A0A1E3HTC7"/>
<dbReference type="GO" id="GO:0046873">
    <property type="term" value="F:metal ion transmembrane transporter activity"/>
    <property type="evidence" value="ECO:0007669"/>
    <property type="project" value="InterPro"/>
</dbReference>
<dbReference type="PANTHER" id="PTHR16133:SF0">
    <property type="entry name" value="ZINC_IRON REGULATED TRANSPORTER-RELATED PROTEIN 102B, ISOFORM E"/>
    <property type="match status" value="1"/>
</dbReference>
<evidence type="ECO:0000256" key="4">
    <source>
        <dbReference type="ARBA" id="ARBA00022989"/>
    </source>
</evidence>
<dbReference type="OrthoDB" id="19859at2759"/>
<evidence type="ECO:0000256" key="6">
    <source>
        <dbReference type="ARBA" id="ARBA00023136"/>
    </source>
</evidence>
<feature type="compositionally biased region" description="Basic and acidic residues" evidence="7">
    <location>
        <begin position="310"/>
        <end position="323"/>
    </location>
</feature>
<dbReference type="GeneID" id="30155591"/>
<name>A0A1E3HTC7_9TREE</name>
<reference evidence="9 10" key="1">
    <citation type="submission" date="2016-06" db="EMBL/GenBank/DDBJ databases">
        <title>Evolution of pathogenesis and genome organization in the Tremellales.</title>
        <authorList>
            <person name="Cuomo C."/>
            <person name="Litvintseva A."/>
            <person name="Heitman J."/>
            <person name="Chen Y."/>
            <person name="Sun S."/>
            <person name="Springer D."/>
            <person name="Dromer F."/>
            <person name="Young S."/>
            <person name="Zeng Q."/>
            <person name="Chapman S."/>
            <person name="Gujja S."/>
            <person name="Saif S."/>
            <person name="Birren B."/>
        </authorList>
    </citation>
    <scope>NUCLEOTIDE SEQUENCE [LARGE SCALE GENOMIC DNA]</scope>
    <source>
        <strain evidence="9 10">CBS 6039</strain>
    </source>
</reference>
<dbReference type="EMBL" id="AWGJ01000006">
    <property type="protein sequence ID" value="ODN78711.1"/>
    <property type="molecule type" value="Genomic_DNA"/>
</dbReference>
<evidence type="ECO:0000256" key="1">
    <source>
        <dbReference type="ARBA" id="ARBA00004127"/>
    </source>
</evidence>
<comment type="caution">
    <text evidence="9">The sequence shown here is derived from an EMBL/GenBank/DDBJ whole genome shotgun (WGS) entry which is preliminary data.</text>
</comment>
<evidence type="ECO:0000256" key="2">
    <source>
        <dbReference type="ARBA" id="ARBA00004394"/>
    </source>
</evidence>
<feature type="transmembrane region" description="Helical" evidence="8">
    <location>
        <begin position="38"/>
        <end position="57"/>
    </location>
</feature>
<organism evidence="9 10">
    <name type="scientific">Cryptococcus amylolentus CBS 6039</name>
    <dbReference type="NCBI Taxonomy" id="1295533"/>
    <lineage>
        <taxon>Eukaryota</taxon>
        <taxon>Fungi</taxon>
        <taxon>Dikarya</taxon>
        <taxon>Basidiomycota</taxon>
        <taxon>Agaricomycotina</taxon>
        <taxon>Tremellomycetes</taxon>
        <taxon>Tremellales</taxon>
        <taxon>Cryptococcaceae</taxon>
        <taxon>Cryptococcus</taxon>
    </lineage>
</organism>
<dbReference type="RefSeq" id="XP_018993757.1">
    <property type="nucleotide sequence ID" value="XM_019138320.1"/>
</dbReference>
<dbReference type="GO" id="GO:0006829">
    <property type="term" value="P:zinc ion transport"/>
    <property type="evidence" value="ECO:0007669"/>
    <property type="project" value="InterPro"/>
</dbReference>